<accession>A0A1G7Q1E5</accession>
<evidence type="ECO:0000259" key="2">
    <source>
        <dbReference type="Pfam" id="PF13193"/>
    </source>
</evidence>
<reference evidence="3 4" key="1">
    <citation type="submission" date="2016-10" db="EMBL/GenBank/DDBJ databases">
        <authorList>
            <person name="de Groot N.N."/>
        </authorList>
    </citation>
    <scope>NUCLEOTIDE SEQUENCE [LARGE SCALE GENOMIC DNA]</scope>
    <source>
        <strain evidence="3 4">DSM 28129</strain>
    </source>
</reference>
<dbReference type="OrthoDB" id="9757771at2"/>
<dbReference type="PANTHER" id="PTHR43767">
    <property type="entry name" value="LONG-CHAIN-FATTY-ACID--COA LIGASE"/>
    <property type="match status" value="1"/>
</dbReference>
<dbReference type="Gene3D" id="3.40.50.12780">
    <property type="entry name" value="N-terminal domain of ligase-like"/>
    <property type="match status" value="1"/>
</dbReference>
<dbReference type="AlphaFoldDB" id="A0A1G7Q1E5"/>
<dbReference type="InterPro" id="IPR042099">
    <property type="entry name" value="ANL_N_sf"/>
</dbReference>
<dbReference type="Proteomes" id="UP000198972">
    <property type="component" value="Unassembled WGS sequence"/>
</dbReference>
<dbReference type="Pfam" id="PF13193">
    <property type="entry name" value="AMP-binding_C"/>
    <property type="match status" value="1"/>
</dbReference>
<dbReference type="EMBL" id="FNBG01000020">
    <property type="protein sequence ID" value="SDF91450.1"/>
    <property type="molecule type" value="Genomic_DNA"/>
</dbReference>
<dbReference type="InterPro" id="IPR025110">
    <property type="entry name" value="AMP-bd_C"/>
</dbReference>
<dbReference type="InterPro" id="IPR050237">
    <property type="entry name" value="ATP-dep_AMP-bd_enzyme"/>
</dbReference>
<organism evidence="3 4">
    <name type="scientific">Fontibacillus panacisegetis</name>
    <dbReference type="NCBI Taxonomy" id="670482"/>
    <lineage>
        <taxon>Bacteria</taxon>
        <taxon>Bacillati</taxon>
        <taxon>Bacillota</taxon>
        <taxon>Bacilli</taxon>
        <taxon>Bacillales</taxon>
        <taxon>Paenibacillaceae</taxon>
        <taxon>Fontibacillus</taxon>
    </lineage>
</organism>
<evidence type="ECO:0000313" key="4">
    <source>
        <dbReference type="Proteomes" id="UP000198972"/>
    </source>
</evidence>
<feature type="domain" description="AMP-dependent synthetase/ligase" evidence="1">
    <location>
        <begin position="17"/>
        <end position="357"/>
    </location>
</feature>
<dbReference type="InterPro" id="IPR000873">
    <property type="entry name" value="AMP-dep_synth/lig_dom"/>
</dbReference>
<dbReference type="SUPFAM" id="SSF56801">
    <property type="entry name" value="Acetyl-CoA synthetase-like"/>
    <property type="match status" value="1"/>
</dbReference>
<proteinExistence type="predicted"/>
<evidence type="ECO:0000313" key="3">
    <source>
        <dbReference type="EMBL" id="SDF91450.1"/>
    </source>
</evidence>
<dbReference type="Pfam" id="PF00501">
    <property type="entry name" value="AMP-binding"/>
    <property type="match status" value="1"/>
</dbReference>
<dbReference type="Gene3D" id="3.30.300.30">
    <property type="match status" value="1"/>
</dbReference>
<protein>
    <submittedName>
        <fullName evidence="3">Acyl-CoA synthetase (AMP-forming)/AMP-acid ligase II</fullName>
    </submittedName>
</protein>
<sequence>MSRETSFYDQMSKGLTEQVALNTETGSMTYGELRTKVKSFAYALRKHGGRSGDRIVIKCGYDSETVISILGAIEAGIVIVPVHESVPINRFSTICQEVGARITVTENIQKKTVTFYDELYSEKEGGAVSYDFKTLIDQSETTTLEIIRSGELAAIIFTSGTIGNQKGIMVSIENIFFCTKTITSVLNYSPHDRILSYLPLSFDYGLYQVFMSLFSQSTLYLRKPTIFTACIHKLIDSEEITVIPGMRQLFALICRGQSSFFNTVKCVTNTGEALPKSIMERMSLIFPNASIFPMYGLSECKRVSILPYEYFHKKQDSVGIPLPGTTVAILDELGNECSFGKVGQLVVSGPHVCMGYWRRERDKTFTNDGKMKILYTGDLFSRDKDGFLYFHGRIDDQFKHKGYRVDPAEIEEVILAHVQGVRDAAVVSVIDNRNMNKIVGCIIPDSEPMKFDFVELVYETLECCKKYLEPWKIPSEIKLFSSFPLSLNGKTNRKRLIQILKGE</sequence>
<evidence type="ECO:0000259" key="1">
    <source>
        <dbReference type="Pfam" id="PF00501"/>
    </source>
</evidence>
<dbReference type="RefSeq" id="WP_091232883.1">
    <property type="nucleotide sequence ID" value="NZ_FNBG01000020.1"/>
</dbReference>
<gene>
    <name evidence="3" type="ORF">SAMN04488542_12049</name>
</gene>
<name>A0A1G7Q1E5_9BACL</name>
<keyword evidence="3" id="KW-0436">Ligase</keyword>
<dbReference type="InterPro" id="IPR045851">
    <property type="entry name" value="AMP-bd_C_sf"/>
</dbReference>
<dbReference type="STRING" id="670482.SAMN04488542_12049"/>
<keyword evidence="4" id="KW-1185">Reference proteome</keyword>
<feature type="domain" description="AMP-binding enzyme C-terminal" evidence="2">
    <location>
        <begin position="409"/>
        <end position="490"/>
    </location>
</feature>
<dbReference type="PANTHER" id="PTHR43767:SF10">
    <property type="entry name" value="SURFACTIN SYNTHASE SUBUNIT 1"/>
    <property type="match status" value="1"/>
</dbReference>
<dbReference type="GO" id="GO:0016877">
    <property type="term" value="F:ligase activity, forming carbon-sulfur bonds"/>
    <property type="evidence" value="ECO:0007669"/>
    <property type="project" value="UniProtKB-ARBA"/>
</dbReference>